<dbReference type="Proteomes" id="UP000575241">
    <property type="component" value="Unassembled WGS sequence"/>
</dbReference>
<keyword evidence="9" id="KW-0067">ATP-binding</keyword>
<keyword evidence="8 13" id="KW-0418">Kinase</keyword>
<dbReference type="InterPro" id="IPR050980">
    <property type="entry name" value="2C_sensor_his_kinase"/>
</dbReference>
<keyword evidence="4" id="KW-1003">Cell membrane</keyword>
<evidence type="ECO:0000256" key="10">
    <source>
        <dbReference type="SAM" id="Phobius"/>
    </source>
</evidence>
<comment type="catalytic activity">
    <reaction evidence="1">
        <text>ATP + protein L-histidine = ADP + protein N-phospho-L-histidine.</text>
        <dbReference type="EC" id="2.7.13.3"/>
    </reaction>
</comment>
<dbReference type="Pfam" id="PF02518">
    <property type="entry name" value="HATPase_c"/>
    <property type="match status" value="1"/>
</dbReference>
<dbReference type="GO" id="GO:0005524">
    <property type="term" value="F:ATP binding"/>
    <property type="evidence" value="ECO:0007669"/>
    <property type="project" value="UniProtKB-KW"/>
</dbReference>
<dbReference type="EC" id="2.7.13.3" evidence="3"/>
<keyword evidence="14" id="KW-1185">Reference proteome</keyword>
<dbReference type="SMART" id="SM00388">
    <property type="entry name" value="HisKA"/>
    <property type="match status" value="1"/>
</dbReference>
<evidence type="ECO:0000259" key="11">
    <source>
        <dbReference type="PROSITE" id="PS50109"/>
    </source>
</evidence>
<dbReference type="PANTHER" id="PTHR44936:SF10">
    <property type="entry name" value="SENSOR PROTEIN RSTB"/>
    <property type="match status" value="1"/>
</dbReference>
<keyword evidence="10" id="KW-1133">Transmembrane helix</keyword>
<dbReference type="PROSITE" id="PS50885">
    <property type="entry name" value="HAMP"/>
    <property type="match status" value="1"/>
</dbReference>
<evidence type="ECO:0000256" key="5">
    <source>
        <dbReference type="ARBA" id="ARBA00022553"/>
    </source>
</evidence>
<evidence type="ECO:0000256" key="9">
    <source>
        <dbReference type="ARBA" id="ARBA00022840"/>
    </source>
</evidence>
<evidence type="ECO:0000256" key="6">
    <source>
        <dbReference type="ARBA" id="ARBA00022679"/>
    </source>
</evidence>
<keyword evidence="10" id="KW-0472">Membrane</keyword>
<dbReference type="EMBL" id="JACHLN010000001">
    <property type="protein sequence ID" value="MBB4838105.1"/>
    <property type="molecule type" value="Genomic_DNA"/>
</dbReference>
<feature type="domain" description="Histidine kinase" evidence="11">
    <location>
        <begin position="321"/>
        <end position="528"/>
    </location>
</feature>
<evidence type="ECO:0000256" key="3">
    <source>
        <dbReference type="ARBA" id="ARBA00012438"/>
    </source>
</evidence>
<organism evidence="13 14">
    <name type="scientific">Sphingomonas kyeonggiensis</name>
    <dbReference type="NCBI Taxonomy" id="1268553"/>
    <lineage>
        <taxon>Bacteria</taxon>
        <taxon>Pseudomonadati</taxon>
        <taxon>Pseudomonadota</taxon>
        <taxon>Alphaproteobacteria</taxon>
        <taxon>Sphingomonadales</taxon>
        <taxon>Sphingomonadaceae</taxon>
        <taxon>Sphingomonas</taxon>
    </lineage>
</organism>
<dbReference type="Gene3D" id="3.30.565.10">
    <property type="entry name" value="Histidine kinase-like ATPase, C-terminal domain"/>
    <property type="match status" value="1"/>
</dbReference>
<dbReference type="Pfam" id="PF00512">
    <property type="entry name" value="HisKA"/>
    <property type="match status" value="1"/>
</dbReference>
<feature type="domain" description="HAMP" evidence="12">
    <location>
        <begin position="260"/>
        <end position="313"/>
    </location>
</feature>
<feature type="transmembrane region" description="Helical" evidence="10">
    <location>
        <begin position="240"/>
        <end position="258"/>
    </location>
</feature>
<dbReference type="InterPro" id="IPR036097">
    <property type="entry name" value="HisK_dim/P_sf"/>
</dbReference>
<dbReference type="Gene3D" id="6.10.340.10">
    <property type="match status" value="1"/>
</dbReference>
<dbReference type="Gene3D" id="1.10.287.130">
    <property type="match status" value="1"/>
</dbReference>
<dbReference type="InterPro" id="IPR004358">
    <property type="entry name" value="Sig_transdc_His_kin-like_C"/>
</dbReference>
<evidence type="ECO:0000256" key="2">
    <source>
        <dbReference type="ARBA" id="ARBA00004651"/>
    </source>
</evidence>
<dbReference type="RefSeq" id="WP_260395931.1">
    <property type="nucleotide sequence ID" value="NZ_JACHLN010000001.1"/>
</dbReference>
<evidence type="ECO:0000256" key="8">
    <source>
        <dbReference type="ARBA" id="ARBA00022777"/>
    </source>
</evidence>
<evidence type="ECO:0000259" key="12">
    <source>
        <dbReference type="PROSITE" id="PS50885"/>
    </source>
</evidence>
<dbReference type="PRINTS" id="PR00344">
    <property type="entry name" value="BCTRLSENSOR"/>
</dbReference>
<dbReference type="PANTHER" id="PTHR44936">
    <property type="entry name" value="SENSOR PROTEIN CREC"/>
    <property type="match status" value="1"/>
</dbReference>
<keyword evidence="6" id="KW-0808">Transferase</keyword>
<evidence type="ECO:0000256" key="7">
    <source>
        <dbReference type="ARBA" id="ARBA00022741"/>
    </source>
</evidence>
<dbReference type="SUPFAM" id="SSF47384">
    <property type="entry name" value="Homodimeric domain of signal transducing histidine kinase"/>
    <property type="match status" value="1"/>
</dbReference>
<keyword evidence="7" id="KW-0547">Nucleotide-binding</keyword>
<feature type="transmembrane region" description="Helical" evidence="10">
    <location>
        <begin position="24"/>
        <end position="44"/>
    </location>
</feature>
<dbReference type="GO" id="GO:0005886">
    <property type="term" value="C:plasma membrane"/>
    <property type="evidence" value="ECO:0007669"/>
    <property type="project" value="UniProtKB-SubCell"/>
</dbReference>
<keyword evidence="10" id="KW-0812">Transmembrane</keyword>
<dbReference type="InterPro" id="IPR003661">
    <property type="entry name" value="HisK_dim/P_dom"/>
</dbReference>
<reference evidence="13 14" key="1">
    <citation type="submission" date="2020-08" db="EMBL/GenBank/DDBJ databases">
        <title>Functional genomics of gut bacteria from endangered species of beetles.</title>
        <authorList>
            <person name="Carlos-Shanley C."/>
        </authorList>
    </citation>
    <scope>NUCLEOTIDE SEQUENCE [LARGE SCALE GENOMIC DNA]</scope>
    <source>
        <strain evidence="13 14">S00224</strain>
    </source>
</reference>
<dbReference type="GO" id="GO:0000155">
    <property type="term" value="F:phosphorelay sensor kinase activity"/>
    <property type="evidence" value="ECO:0007669"/>
    <property type="project" value="InterPro"/>
</dbReference>
<comment type="caution">
    <text evidence="13">The sequence shown here is derived from an EMBL/GenBank/DDBJ whole genome shotgun (WGS) entry which is preliminary data.</text>
</comment>
<sequence length="536" mass="56958">MFGGLTEAIKAPIRRFWPRLRLRTILLVTFVFVAALPGVGALFLRVYENTLVRQTEAELIAQGTALAAVASAEWPGSSGPELIPRVSNGIAGGPLSTIDLGTRPMPERPEPASVAGSPAADAQAAAIRLAPLFDATADATLASILLLAPDGRILIGKNAGKSLAGLPELAAARGGKAETVLRRRGDYRPEYAFEWLSRASGLRIHHARPVLVNGKVVAVLLLSRSPRALFRGLYEDRGKILFGIGAIFATLVVLSGLLSRGIARPIEMLSQATRDVARGGGTVPEAPHTAAIEIQALYSDFATMADAIDRRSRYLRDFAHAVSHEFKTPLAGIRGAIEILEDHHADMDEADRRRFLANAGADADRLAQLVTRLLELARADMAEAEADASTDVALPLRRIADAWTDRGLAITLDLPEALPRAALPSTMLEAIVESLVENSRQAGAARVRMAAMQADGEILLTIADDGPGIPEADRARIFEPFFTSRRAAGGTGLGLPIARSLLASHGGTIALAPIERGTSFEIRVPIAQLQPPPSAL</sequence>
<gene>
    <name evidence="13" type="ORF">HNP52_001156</name>
</gene>
<dbReference type="SUPFAM" id="SSF55874">
    <property type="entry name" value="ATPase domain of HSP90 chaperone/DNA topoisomerase II/histidine kinase"/>
    <property type="match status" value="1"/>
</dbReference>
<evidence type="ECO:0000256" key="4">
    <source>
        <dbReference type="ARBA" id="ARBA00022475"/>
    </source>
</evidence>
<name>A0A7W7K0G5_9SPHN</name>
<keyword evidence="5" id="KW-0597">Phosphoprotein</keyword>
<dbReference type="PROSITE" id="PS50109">
    <property type="entry name" value="HIS_KIN"/>
    <property type="match status" value="1"/>
</dbReference>
<dbReference type="SMART" id="SM00387">
    <property type="entry name" value="HATPase_c"/>
    <property type="match status" value="1"/>
</dbReference>
<dbReference type="CDD" id="cd00082">
    <property type="entry name" value="HisKA"/>
    <property type="match status" value="1"/>
</dbReference>
<dbReference type="CDD" id="cd00075">
    <property type="entry name" value="HATPase"/>
    <property type="match status" value="1"/>
</dbReference>
<dbReference type="InterPro" id="IPR005467">
    <property type="entry name" value="His_kinase_dom"/>
</dbReference>
<comment type="subcellular location">
    <subcellularLocation>
        <location evidence="2">Cell membrane</location>
        <topology evidence="2">Multi-pass membrane protein</topology>
    </subcellularLocation>
</comment>
<accession>A0A7W7K0G5</accession>
<protein>
    <recommendedName>
        <fullName evidence="3">histidine kinase</fullName>
        <ecNumber evidence="3">2.7.13.3</ecNumber>
    </recommendedName>
</protein>
<dbReference type="AlphaFoldDB" id="A0A7W7K0G5"/>
<dbReference type="InterPro" id="IPR003660">
    <property type="entry name" value="HAMP_dom"/>
</dbReference>
<evidence type="ECO:0000313" key="13">
    <source>
        <dbReference type="EMBL" id="MBB4838105.1"/>
    </source>
</evidence>
<evidence type="ECO:0000256" key="1">
    <source>
        <dbReference type="ARBA" id="ARBA00000085"/>
    </source>
</evidence>
<proteinExistence type="predicted"/>
<dbReference type="InterPro" id="IPR036890">
    <property type="entry name" value="HATPase_C_sf"/>
</dbReference>
<evidence type="ECO:0000313" key="14">
    <source>
        <dbReference type="Proteomes" id="UP000575241"/>
    </source>
</evidence>
<dbReference type="InterPro" id="IPR003594">
    <property type="entry name" value="HATPase_dom"/>
</dbReference>